<protein>
    <recommendedName>
        <fullName evidence="4">Small auxin up regulated protein</fullName>
    </recommendedName>
</protein>
<accession>A0A7J7LHI7</accession>
<dbReference type="GO" id="GO:0009733">
    <property type="term" value="P:response to auxin"/>
    <property type="evidence" value="ECO:0007669"/>
    <property type="project" value="InterPro"/>
</dbReference>
<dbReference type="Proteomes" id="UP000541444">
    <property type="component" value="Unassembled WGS sequence"/>
</dbReference>
<organism evidence="2 3">
    <name type="scientific">Kingdonia uniflora</name>
    <dbReference type="NCBI Taxonomy" id="39325"/>
    <lineage>
        <taxon>Eukaryota</taxon>
        <taxon>Viridiplantae</taxon>
        <taxon>Streptophyta</taxon>
        <taxon>Embryophyta</taxon>
        <taxon>Tracheophyta</taxon>
        <taxon>Spermatophyta</taxon>
        <taxon>Magnoliopsida</taxon>
        <taxon>Ranunculales</taxon>
        <taxon>Circaeasteraceae</taxon>
        <taxon>Kingdonia</taxon>
    </lineage>
</organism>
<evidence type="ECO:0008006" key="4">
    <source>
        <dbReference type="Google" id="ProtNLM"/>
    </source>
</evidence>
<sequence>MKLLQEAEEEFEFNQRGTINIPCHIQQFQQVRGMIDKENSLHRHHHHHEYKISSF</sequence>
<evidence type="ECO:0000313" key="3">
    <source>
        <dbReference type="Proteomes" id="UP000541444"/>
    </source>
</evidence>
<comment type="caution">
    <text evidence="2">The sequence shown here is derived from an EMBL/GenBank/DDBJ whole genome shotgun (WGS) entry which is preliminary data.</text>
</comment>
<dbReference type="Pfam" id="PF02519">
    <property type="entry name" value="Auxin_inducible"/>
    <property type="match status" value="1"/>
</dbReference>
<dbReference type="EMBL" id="JACGCM010002284">
    <property type="protein sequence ID" value="KAF6142052.1"/>
    <property type="molecule type" value="Genomic_DNA"/>
</dbReference>
<dbReference type="OrthoDB" id="1026046at2759"/>
<proteinExistence type="inferred from homology"/>
<gene>
    <name evidence="2" type="ORF">GIB67_038020</name>
</gene>
<evidence type="ECO:0000256" key="1">
    <source>
        <dbReference type="ARBA" id="ARBA00006974"/>
    </source>
</evidence>
<comment type="similarity">
    <text evidence="1">Belongs to the ARG7 family.</text>
</comment>
<evidence type="ECO:0000313" key="2">
    <source>
        <dbReference type="EMBL" id="KAF6142052.1"/>
    </source>
</evidence>
<reference evidence="2 3" key="1">
    <citation type="journal article" date="2020" name="IScience">
        <title>Genome Sequencing of the Endangered Kingdonia uniflora (Circaeasteraceae, Ranunculales) Reveals Potential Mechanisms of Evolutionary Specialization.</title>
        <authorList>
            <person name="Sun Y."/>
            <person name="Deng T."/>
            <person name="Zhang A."/>
            <person name="Moore M.J."/>
            <person name="Landis J.B."/>
            <person name="Lin N."/>
            <person name="Zhang H."/>
            <person name="Zhang X."/>
            <person name="Huang J."/>
            <person name="Zhang X."/>
            <person name="Sun H."/>
            <person name="Wang H."/>
        </authorList>
    </citation>
    <scope>NUCLEOTIDE SEQUENCE [LARGE SCALE GENOMIC DNA]</scope>
    <source>
        <strain evidence="2">TB1705</strain>
        <tissue evidence="2">Leaf</tissue>
    </source>
</reference>
<name>A0A7J7LHI7_9MAGN</name>
<keyword evidence="3" id="KW-1185">Reference proteome</keyword>
<dbReference type="AlphaFoldDB" id="A0A7J7LHI7"/>
<dbReference type="InterPro" id="IPR003676">
    <property type="entry name" value="SAUR_fam"/>
</dbReference>